<dbReference type="PROSITE" id="PS51168">
    <property type="entry name" value="CHORISMATE_MUT_2"/>
    <property type="match status" value="1"/>
</dbReference>
<dbReference type="GO" id="GO:0046417">
    <property type="term" value="P:chorismate metabolic process"/>
    <property type="evidence" value="ECO:0007669"/>
    <property type="project" value="InterPro"/>
</dbReference>
<accession>A0A939BGU9</accession>
<dbReference type="Pfam" id="PF01817">
    <property type="entry name" value="CM_2"/>
    <property type="match status" value="1"/>
</dbReference>
<dbReference type="AlphaFoldDB" id="A0A939BGU9"/>
<feature type="domain" description="Chorismate mutase" evidence="1">
    <location>
        <begin position="1"/>
        <end position="86"/>
    </location>
</feature>
<proteinExistence type="predicted"/>
<dbReference type="GO" id="GO:0004106">
    <property type="term" value="F:chorismate mutase activity"/>
    <property type="evidence" value="ECO:0007669"/>
    <property type="project" value="InterPro"/>
</dbReference>
<dbReference type="InterPro" id="IPR036979">
    <property type="entry name" value="CM_dom_sf"/>
</dbReference>
<reference evidence="2" key="1">
    <citation type="submission" date="2020-08" db="EMBL/GenBank/DDBJ databases">
        <authorList>
            <person name="Cejkova D."/>
            <person name="Kubasova T."/>
            <person name="Jahodarova E."/>
            <person name="Rychlik I."/>
        </authorList>
    </citation>
    <scope>NUCLEOTIDE SEQUENCE</scope>
    <source>
        <strain evidence="2">An582</strain>
    </source>
</reference>
<dbReference type="InterPro" id="IPR002701">
    <property type="entry name" value="CM_II_prokaryot"/>
</dbReference>
<evidence type="ECO:0000259" key="1">
    <source>
        <dbReference type="PROSITE" id="PS51168"/>
    </source>
</evidence>
<dbReference type="Proteomes" id="UP000705508">
    <property type="component" value="Unassembled WGS sequence"/>
</dbReference>
<reference evidence="2" key="2">
    <citation type="journal article" date="2021" name="Sci. Rep.">
        <title>The distribution of antibiotic resistance genes in chicken gut microbiota commensals.</title>
        <authorList>
            <person name="Juricova H."/>
            <person name="Matiasovicova J."/>
            <person name="Kubasova T."/>
            <person name="Cejkova D."/>
            <person name="Rychlik I."/>
        </authorList>
    </citation>
    <scope>NUCLEOTIDE SEQUENCE</scope>
    <source>
        <strain evidence="2">An582</strain>
    </source>
</reference>
<gene>
    <name evidence="2" type="ORF">H6A20_07285</name>
</gene>
<organism evidence="2 3">
    <name type="scientific">Mordavella massiliensis</name>
    <dbReference type="NCBI Taxonomy" id="1871024"/>
    <lineage>
        <taxon>Bacteria</taxon>
        <taxon>Bacillati</taxon>
        <taxon>Bacillota</taxon>
        <taxon>Clostridia</taxon>
        <taxon>Eubacteriales</taxon>
        <taxon>Clostridiaceae</taxon>
        <taxon>Mordavella</taxon>
    </lineage>
</organism>
<dbReference type="SUPFAM" id="SSF48600">
    <property type="entry name" value="Chorismate mutase II"/>
    <property type="match status" value="1"/>
</dbReference>
<dbReference type="InterPro" id="IPR036263">
    <property type="entry name" value="Chorismate_II_sf"/>
</dbReference>
<comment type="caution">
    <text evidence="2">The sequence shown here is derived from an EMBL/GenBank/DDBJ whole genome shotgun (WGS) entry which is preliminary data.</text>
</comment>
<dbReference type="EMBL" id="JACJKS010000008">
    <property type="protein sequence ID" value="MBM6948460.1"/>
    <property type="molecule type" value="Genomic_DNA"/>
</dbReference>
<evidence type="ECO:0000313" key="3">
    <source>
        <dbReference type="Proteomes" id="UP000705508"/>
    </source>
</evidence>
<dbReference type="SMART" id="SM00830">
    <property type="entry name" value="CM_2"/>
    <property type="match status" value="1"/>
</dbReference>
<sequence length="186" mass="20642">MTLEEARADIDAVDTQMKPLFLKRMECAKKVAEVKAQTGGDVFVLERELSIIEKRAGDVDQEVYDEYVTFLRHLMSVSRRYQYGKLTAMQDAVVDGAAQAAGVDEAADHTQVEISFTCPAATSDLNLFINMTKLNKITITGMNLATEDGVQKIAMTLDGNLKEANMRRLLCQIGKEADDFRITAVK</sequence>
<evidence type="ECO:0000313" key="2">
    <source>
        <dbReference type="EMBL" id="MBM6948460.1"/>
    </source>
</evidence>
<name>A0A939BGU9_9CLOT</name>
<dbReference type="RefSeq" id="WP_204906473.1">
    <property type="nucleotide sequence ID" value="NZ_JACJKS010000008.1"/>
</dbReference>
<dbReference type="Gene3D" id="1.20.59.10">
    <property type="entry name" value="Chorismate mutase"/>
    <property type="match status" value="1"/>
</dbReference>
<protein>
    <submittedName>
        <fullName evidence="2">Chorismate mutase</fullName>
    </submittedName>
</protein>